<protein>
    <submittedName>
        <fullName evidence="3">MBL fold metallo-hydrolase</fullName>
    </submittedName>
</protein>
<evidence type="ECO:0000313" key="3">
    <source>
        <dbReference type="EMBL" id="MCJ1961408.1"/>
    </source>
</evidence>
<reference evidence="3" key="1">
    <citation type="submission" date="2022-03" db="EMBL/GenBank/DDBJ databases">
        <title>Identification of a novel bacterium isolated from mangrove sediments.</title>
        <authorList>
            <person name="Pan X."/>
        </authorList>
    </citation>
    <scope>NUCLEOTIDE SEQUENCE</scope>
    <source>
        <strain evidence="3">B2637</strain>
    </source>
</reference>
<dbReference type="PANTHER" id="PTHR42951">
    <property type="entry name" value="METALLO-BETA-LACTAMASE DOMAIN-CONTAINING"/>
    <property type="match status" value="1"/>
</dbReference>
<feature type="domain" description="Metallo-beta-lactamase" evidence="2">
    <location>
        <begin position="113"/>
        <end position="286"/>
    </location>
</feature>
<evidence type="ECO:0000256" key="1">
    <source>
        <dbReference type="SAM" id="SignalP"/>
    </source>
</evidence>
<gene>
    <name evidence="3" type="ORF">MTR65_12010</name>
</gene>
<dbReference type="InterPro" id="IPR050855">
    <property type="entry name" value="NDM-1-like"/>
</dbReference>
<organism evidence="3 4">
    <name type="scientific">Novosphingobium mangrovi</name>
    <name type="common">ex Hu et al. 2023</name>
    <dbReference type="NCBI Taxonomy" id="2930094"/>
    <lineage>
        <taxon>Bacteria</taxon>
        <taxon>Pseudomonadati</taxon>
        <taxon>Pseudomonadota</taxon>
        <taxon>Alphaproteobacteria</taxon>
        <taxon>Sphingomonadales</taxon>
        <taxon>Sphingomonadaceae</taxon>
        <taxon>Novosphingobium</taxon>
    </lineage>
</organism>
<dbReference type="RefSeq" id="WP_243800456.1">
    <property type="nucleotide sequence ID" value="NZ_JALHAT010000020.1"/>
</dbReference>
<dbReference type="EMBL" id="JALHAT010000020">
    <property type="protein sequence ID" value="MCJ1961408.1"/>
    <property type="molecule type" value="Genomic_DNA"/>
</dbReference>
<dbReference type="SUPFAM" id="SSF56281">
    <property type="entry name" value="Metallo-hydrolase/oxidoreductase"/>
    <property type="match status" value="1"/>
</dbReference>
<dbReference type="InterPro" id="IPR001279">
    <property type="entry name" value="Metallo-B-lactamas"/>
</dbReference>
<evidence type="ECO:0000259" key="2">
    <source>
        <dbReference type="SMART" id="SM00849"/>
    </source>
</evidence>
<accession>A0ABT0ADY3</accession>
<proteinExistence type="predicted"/>
<sequence length="347" mass="37043">MRLENRMAPRTPRAARRLAGSLLALALALAGSSEGSAEAVQETPRTLPETVRARLAEVDAIAGTDPLLRALRNYHCYYVDPVAAPFRPSVMDETDFLYGTPVLDDVYYLGYLNLAVYAIRTSEGLVLVDGGGTAAQGQRILDWMASAGFAPSDLRWIILTHEHADHIAGAQVLRAATGARIAVSAAMLTNGQMPDGLGTPDLAVSARQELQVGTRQLVLLPTPGHTPGTLSLFAPVHAEGQAHMAAFWGGKGMRPSPENLRTMLASLDAFRAEAERLGADVPLNTHGWGDATISRLVDSILAPGLPNRFVLSPARNAANLEMLRLCTEAYLDKVVAEQNAGAPPRES</sequence>
<keyword evidence="4" id="KW-1185">Reference proteome</keyword>
<dbReference type="SMART" id="SM00849">
    <property type="entry name" value="Lactamase_B"/>
    <property type="match status" value="1"/>
</dbReference>
<dbReference type="Proteomes" id="UP001162802">
    <property type="component" value="Unassembled WGS sequence"/>
</dbReference>
<dbReference type="Pfam" id="PF00753">
    <property type="entry name" value="Lactamase_B"/>
    <property type="match status" value="1"/>
</dbReference>
<evidence type="ECO:0000313" key="4">
    <source>
        <dbReference type="Proteomes" id="UP001162802"/>
    </source>
</evidence>
<keyword evidence="1" id="KW-0732">Signal</keyword>
<feature type="chain" id="PRO_5046860262" evidence="1">
    <location>
        <begin position="38"/>
        <end position="347"/>
    </location>
</feature>
<feature type="signal peptide" evidence="1">
    <location>
        <begin position="1"/>
        <end position="37"/>
    </location>
</feature>
<dbReference type="InterPro" id="IPR036866">
    <property type="entry name" value="RibonucZ/Hydroxyglut_hydro"/>
</dbReference>
<name>A0ABT0ADY3_9SPHN</name>
<comment type="caution">
    <text evidence="3">The sequence shown here is derived from an EMBL/GenBank/DDBJ whole genome shotgun (WGS) entry which is preliminary data.</text>
</comment>
<dbReference type="Gene3D" id="3.60.15.10">
    <property type="entry name" value="Ribonuclease Z/Hydroxyacylglutathione hydrolase-like"/>
    <property type="match status" value="1"/>
</dbReference>